<organism evidence="1 2">
    <name type="scientific">Trichonephila clavata</name>
    <name type="common">Joro spider</name>
    <name type="synonym">Nephila clavata</name>
    <dbReference type="NCBI Taxonomy" id="2740835"/>
    <lineage>
        <taxon>Eukaryota</taxon>
        <taxon>Metazoa</taxon>
        <taxon>Ecdysozoa</taxon>
        <taxon>Arthropoda</taxon>
        <taxon>Chelicerata</taxon>
        <taxon>Arachnida</taxon>
        <taxon>Araneae</taxon>
        <taxon>Araneomorphae</taxon>
        <taxon>Entelegynae</taxon>
        <taxon>Araneoidea</taxon>
        <taxon>Nephilidae</taxon>
        <taxon>Trichonephila</taxon>
    </lineage>
</organism>
<dbReference type="AlphaFoldDB" id="A0A8X6LKN8"/>
<dbReference type="Proteomes" id="UP000887116">
    <property type="component" value="Unassembled WGS sequence"/>
</dbReference>
<evidence type="ECO:0000313" key="1">
    <source>
        <dbReference type="EMBL" id="GFR11847.1"/>
    </source>
</evidence>
<accession>A0A8X6LKN8</accession>
<protein>
    <submittedName>
        <fullName evidence="1">Uncharacterized protein</fullName>
    </submittedName>
</protein>
<evidence type="ECO:0000313" key="2">
    <source>
        <dbReference type="Proteomes" id="UP000887116"/>
    </source>
</evidence>
<dbReference type="EMBL" id="BMAO01016871">
    <property type="protein sequence ID" value="GFR11847.1"/>
    <property type="molecule type" value="Genomic_DNA"/>
</dbReference>
<sequence length="69" mass="7980">MTTPDFDSNEELSLEIYSDLPPPQPLINTSWCYSITFSTRELIETSSLVPTLVKLKVILFKDEKESKWN</sequence>
<comment type="caution">
    <text evidence="1">The sequence shown here is derived from an EMBL/GenBank/DDBJ whole genome shotgun (WGS) entry which is preliminary data.</text>
</comment>
<name>A0A8X6LKN8_TRICU</name>
<gene>
    <name evidence="1" type="ORF">TNCT_558091</name>
</gene>
<keyword evidence="2" id="KW-1185">Reference proteome</keyword>
<proteinExistence type="predicted"/>
<reference evidence="1" key="1">
    <citation type="submission" date="2020-07" db="EMBL/GenBank/DDBJ databases">
        <title>Multicomponent nature underlies the extraordinary mechanical properties of spider dragline silk.</title>
        <authorList>
            <person name="Kono N."/>
            <person name="Nakamura H."/>
            <person name="Mori M."/>
            <person name="Yoshida Y."/>
            <person name="Ohtoshi R."/>
            <person name="Malay A.D."/>
            <person name="Moran D.A.P."/>
            <person name="Tomita M."/>
            <person name="Numata K."/>
            <person name="Arakawa K."/>
        </authorList>
    </citation>
    <scope>NUCLEOTIDE SEQUENCE</scope>
</reference>